<sequence length="216" mass="23427">MAKWLQQLESFIGGGAGGQKRVKAFRWLILIGLIGAALLLASSMMNMKKLDPGQTPDVSPPRDEDVADQSTFMGAGEQKTSLFADIETEIEGRLKDMLEKIVGVGTADVMVTVDSTEETVVQLNEKQIQTLTEETDRNGAKRHITDVSKDGQVVLYEISSGAQSPIVVKKIKPKIRGVLIIAKGTEDATVHRLVAEAVSRGLDVPIHRIAVVPRKS</sequence>
<reference evidence="3" key="1">
    <citation type="journal article" date="2019" name="Int. J. Syst. Evol. Microbiol.">
        <title>The Global Catalogue of Microorganisms (GCM) 10K type strain sequencing project: providing services to taxonomists for standard genome sequencing and annotation.</title>
        <authorList>
            <consortium name="The Broad Institute Genomics Platform"/>
            <consortium name="The Broad Institute Genome Sequencing Center for Infectious Disease"/>
            <person name="Wu L."/>
            <person name="Ma J."/>
        </authorList>
    </citation>
    <scope>NUCLEOTIDE SEQUENCE [LARGE SCALE GENOMIC DNA]</scope>
    <source>
        <strain evidence="3">CGMCC 1.18575</strain>
    </source>
</reference>
<dbReference type="EMBL" id="JBHSMI010000025">
    <property type="protein sequence ID" value="MFC5403944.1"/>
    <property type="molecule type" value="Genomic_DNA"/>
</dbReference>
<dbReference type="NCBIfam" id="TIGR02830">
    <property type="entry name" value="spore_III_AG"/>
    <property type="match status" value="1"/>
</dbReference>
<feature type="transmembrane region" description="Helical" evidence="1">
    <location>
        <begin position="24"/>
        <end position="41"/>
    </location>
</feature>
<keyword evidence="1" id="KW-1133">Transmembrane helix</keyword>
<dbReference type="InterPro" id="IPR014195">
    <property type="entry name" value="Spore_III_AG"/>
</dbReference>
<gene>
    <name evidence="2" type="primary">spoIIIAG</name>
    <name evidence="2" type="ORF">ACFPOF_14465</name>
</gene>
<name>A0ABW0HSI0_9BACL</name>
<dbReference type="Proteomes" id="UP001596113">
    <property type="component" value="Unassembled WGS sequence"/>
</dbReference>
<keyword evidence="1" id="KW-0472">Membrane</keyword>
<keyword evidence="3" id="KW-1185">Reference proteome</keyword>
<evidence type="ECO:0000256" key="1">
    <source>
        <dbReference type="SAM" id="Phobius"/>
    </source>
</evidence>
<evidence type="ECO:0000313" key="2">
    <source>
        <dbReference type="EMBL" id="MFC5403944.1"/>
    </source>
</evidence>
<comment type="caution">
    <text evidence="2">The sequence shown here is derived from an EMBL/GenBank/DDBJ whole genome shotgun (WGS) entry which is preliminary data.</text>
</comment>
<protein>
    <submittedName>
        <fullName evidence="2">Stage III sporulation protein AG</fullName>
    </submittedName>
</protein>
<proteinExistence type="predicted"/>
<accession>A0ABW0HSI0</accession>
<keyword evidence="1" id="KW-0812">Transmembrane</keyword>
<dbReference type="RefSeq" id="WP_378133775.1">
    <property type="nucleotide sequence ID" value="NZ_JBHSMI010000025.1"/>
</dbReference>
<evidence type="ECO:0000313" key="3">
    <source>
        <dbReference type="Proteomes" id="UP001596113"/>
    </source>
</evidence>
<organism evidence="2 3">
    <name type="scientific">Cohnella soli</name>
    <dbReference type="NCBI Taxonomy" id="425005"/>
    <lineage>
        <taxon>Bacteria</taxon>
        <taxon>Bacillati</taxon>
        <taxon>Bacillota</taxon>
        <taxon>Bacilli</taxon>
        <taxon>Bacillales</taxon>
        <taxon>Paenibacillaceae</taxon>
        <taxon>Cohnella</taxon>
    </lineage>
</organism>